<protein>
    <submittedName>
        <fullName evidence="1">Uncharacterized protein</fullName>
    </submittedName>
</protein>
<dbReference type="EMBL" id="JAGPYM010000005">
    <property type="protein sequence ID" value="KAH6894466.1"/>
    <property type="molecule type" value="Genomic_DNA"/>
</dbReference>
<name>A0A9P9AQ61_9HYPO</name>
<comment type="caution">
    <text evidence="1">The sequence shown here is derived from an EMBL/GenBank/DDBJ whole genome shotgun (WGS) entry which is preliminary data.</text>
</comment>
<evidence type="ECO:0000313" key="2">
    <source>
        <dbReference type="Proteomes" id="UP000777438"/>
    </source>
</evidence>
<dbReference type="AlphaFoldDB" id="A0A9P9AQ61"/>
<reference evidence="1 2" key="1">
    <citation type="journal article" date="2021" name="Nat. Commun.">
        <title>Genetic determinants of endophytism in the Arabidopsis root mycobiome.</title>
        <authorList>
            <person name="Mesny F."/>
            <person name="Miyauchi S."/>
            <person name="Thiergart T."/>
            <person name="Pickel B."/>
            <person name="Atanasova L."/>
            <person name="Karlsson M."/>
            <person name="Huettel B."/>
            <person name="Barry K.W."/>
            <person name="Haridas S."/>
            <person name="Chen C."/>
            <person name="Bauer D."/>
            <person name="Andreopoulos W."/>
            <person name="Pangilinan J."/>
            <person name="LaButti K."/>
            <person name="Riley R."/>
            <person name="Lipzen A."/>
            <person name="Clum A."/>
            <person name="Drula E."/>
            <person name="Henrissat B."/>
            <person name="Kohler A."/>
            <person name="Grigoriev I.V."/>
            <person name="Martin F.M."/>
            <person name="Hacquard S."/>
        </authorList>
    </citation>
    <scope>NUCLEOTIDE SEQUENCE [LARGE SCALE GENOMIC DNA]</scope>
    <source>
        <strain evidence="1 2">MPI-CAGE-CH-0241</strain>
    </source>
</reference>
<gene>
    <name evidence="1" type="ORF">B0T10DRAFT_480520</name>
</gene>
<proteinExistence type="predicted"/>
<organism evidence="1 2">
    <name type="scientific">Thelonectria olida</name>
    <dbReference type="NCBI Taxonomy" id="1576542"/>
    <lineage>
        <taxon>Eukaryota</taxon>
        <taxon>Fungi</taxon>
        <taxon>Dikarya</taxon>
        <taxon>Ascomycota</taxon>
        <taxon>Pezizomycotina</taxon>
        <taxon>Sordariomycetes</taxon>
        <taxon>Hypocreomycetidae</taxon>
        <taxon>Hypocreales</taxon>
        <taxon>Nectriaceae</taxon>
        <taxon>Thelonectria</taxon>
    </lineage>
</organism>
<accession>A0A9P9AQ61</accession>
<sequence length="230" mass="25168">MRHPGIVCILSSVPPCVAPFSLRMLISNRGPESHAVAVILSFNFNPRRNPTFSRSGSDAFLSLFSNAVIVSQFLLVLSPRLGHRPAWSLNPSSHGQINKSVTGEAFAILQLCLRSLLHSIIPCNFGTHVMHHAASLCCSRSSKGPQRRLHVSFGQRYPFSSFVPLAVASSSPWFQACDSSKEPRRYAVALYDDVGYPDAASGWHPMAAHYEGLRPNHGLVELPDLVPSPE</sequence>
<evidence type="ECO:0000313" key="1">
    <source>
        <dbReference type="EMBL" id="KAH6894466.1"/>
    </source>
</evidence>
<keyword evidence="2" id="KW-1185">Reference proteome</keyword>
<dbReference type="Proteomes" id="UP000777438">
    <property type="component" value="Unassembled WGS sequence"/>
</dbReference>